<evidence type="ECO:0000256" key="15">
    <source>
        <dbReference type="ARBA" id="ARBA00023239"/>
    </source>
</evidence>
<dbReference type="SMART" id="SM00898">
    <property type="entry name" value="Fapy_DNA_glyco"/>
    <property type="match status" value="1"/>
</dbReference>
<gene>
    <name evidence="23" type="ORF">KR50_29680</name>
</gene>
<evidence type="ECO:0000256" key="18">
    <source>
        <dbReference type="ARBA" id="ARBA00030638"/>
    </source>
</evidence>
<evidence type="ECO:0000313" key="24">
    <source>
        <dbReference type="Proteomes" id="UP000031972"/>
    </source>
</evidence>
<keyword evidence="12" id="KW-0862">Zinc</keyword>
<sequence>MPELPEVEHVKRGLEPYVIGETIVSVQFSEQVKKSHENGKQAIIKGKGLAHFSDHVKGYKMNRIERRSKYLLFHVERASSTAFLLSHLGMSGAWFAIDSVDQITEDKFRSHVHVIFTFESGRLLIYSDIRRFGELRFLDKLEDHPPIIAIGPEPFDQNAQELFLASLNLPKFNSKPVKEVIMNHQVIAGCGNIYATEALFKSRIHPKRAVSRISLGKRIELFNNIVSVLQEGIDAGGSSISDYRNVNGQAGSMQDRLQMYGRKECPKCGSNVKQAVIGGRNSHYCGKCQR</sequence>
<proteinExistence type="inferred from homology"/>
<evidence type="ECO:0000256" key="13">
    <source>
        <dbReference type="ARBA" id="ARBA00023125"/>
    </source>
</evidence>
<name>A0A0C2VQK2_9BACL</name>
<dbReference type="EMBL" id="JXRR01000017">
    <property type="protein sequence ID" value="KIL46293.1"/>
    <property type="molecule type" value="Genomic_DNA"/>
</dbReference>
<dbReference type="InterPro" id="IPR020629">
    <property type="entry name" value="FPG_Glyclase"/>
</dbReference>
<evidence type="ECO:0000256" key="16">
    <source>
        <dbReference type="ARBA" id="ARBA00023268"/>
    </source>
</evidence>
<dbReference type="GO" id="GO:0003690">
    <property type="term" value="F:double-stranded DNA binding"/>
    <property type="evidence" value="ECO:0007669"/>
    <property type="project" value="UniProtKB-ARBA"/>
</dbReference>
<evidence type="ECO:0000256" key="1">
    <source>
        <dbReference type="ARBA" id="ARBA00001668"/>
    </source>
</evidence>
<dbReference type="AlphaFoldDB" id="A0A0C2VQK2"/>
<dbReference type="CDD" id="cd08966">
    <property type="entry name" value="EcFpg-like_N"/>
    <property type="match status" value="1"/>
</dbReference>
<dbReference type="SMART" id="SM01232">
    <property type="entry name" value="H2TH"/>
    <property type="match status" value="1"/>
</dbReference>
<evidence type="ECO:0000256" key="2">
    <source>
        <dbReference type="ARBA" id="ARBA00001947"/>
    </source>
</evidence>
<protein>
    <recommendedName>
        <fullName evidence="7">Formamidopyrimidine-DNA glycosylase</fullName>
        <ecNumber evidence="5">3.2.2.23</ecNumber>
        <ecNumber evidence="6">4.2.99.18</ecNumber>
    </recommendedName>
    <alternativeName>
        <fullName evidence="18">DNA-(apurinic or apyrimidinic site) lyase MutM</fullName>
    </alternativeName>
</protein>
<dbReference type="InterPro" id="IPR035937">
    <property type="entry name" value="FPG_N"/>
</dbReference>
<dbReference type="InterPro" id="IPR010663">
    <property type="entry name" value="Znf_FPG/IleRS"/>
</dbReference>
<comment type="catalytic activity">
    <reaction evidence="1">
        <text>Hydrolysis of DNA containing ring-opened 7-methylguanine residues, releasing 2,6-diamino-4-hydroxy-5-(N-methyl)formamidopyrimidine.</text>
        <dbReference type="EC" id="3.2.2.23"/>
    </reaction>
</comment>
<evidence type="ECO:0000256" key="17">
    <source>
        <dbReference type="ARBA" id="ARBA00023295"/>
    </source>
</evidence>
<dbReference type="SUPFAM" id="SSF46946">
    <property type="entry name" value="S13-like H2TH domain"/>
    <property type="match status" value="1"/>
</dbReference>
<dbReference type="EC" id="4.2.99.18" evidence="6"/>
<dbReference type="InterPro" id="IPR015886">
    <property type="entry name" value="H2TH_FPG"/>
</dbReference>
<comment type="cofactor">
    <cofactor evidence="2">
        <name>Zn(2+)</name>
        <dbReference type="ChEBI" id="CHEBI:29105"/>
    </cofactor>
</comment>
<dbReference type="GO" id="GO:0034039">
    <property type="term" value="F:8-oxo-7,8-dihydroguanine DNA N-glycosylase activity"/>
    <property type="evidence" value="ECO:0007669"/>
    <property type="project" value="TreeGrafter"/>
</dbReference>
<dbReference type="Gene3D" id="1.10.8.50">
    <property type="match status" value="1"/>
</dbReference>
<dbReference type="FunFam" id="1.10.8.50:FF:000003">
    <property type="entry name" value="Formamidopyrimidine-DNA glycosylase"/>
    <property type="match status" value="1"/>
</dbReference>
<dbReference type="GO" id="GO:0006284">
    <property type="term" value="P:base-excision repair"/>
    <property type="evidence" value="ECO:0007669"/>
    <property type="project" value="InterPro"/>
</dbReference>
<dbReference type="EC" id="3.2.2.23" evidence="5"/>
<dbReference type="OrthoDB" id="9800855at2"/>
<dbReference type="NCBIfam" id="NF002211">
    <property type="entry name" value="PRK01103.1"/>
    <property type="match status" value="1"/>
</dbReference>
<dbReference type="InterPro" id="IPR000214">
    <property type="entry name" value="Znf_DNA_glyclase/AP_lyase"/>
</dbReference>
<dbReference type="Pfam" id="PF06831">
    <property type="entry name" value="H2TH"/>
    <property type="match status" value="1"/>
</dbReference>
<dbReference type="Gene3D" id="3.20.190.10">
    <property type="entry name" value="MutM-like, N-terminal"/>
    <property type="match status" value="1"/>
</dbReference>
<evidence type="ECO:0000256" key="8">
    <source>
        <dbReference type="ARBA" id="ARBA00022723"/>
    </source>
</evidence>
<keyword evidence="9" id="KW-0227">DNA damage</keyword>
<evidence type="ECO:0000256" key="20">
    <source>
        <dbReference type="PROSITE-ProRule" id="PRU00391"/>
    </source>
</evidence>
<dbReference type="PROSITE" id="PS51066">
    <property type="entry name" value="ZF_FPG_2"/>
    <property type="match status" value="1"/>
</dbReference>
<keyword evidence="17 23" id="KW-0326">Glycosidase</keyword>
<evidence type="ECO:0000313" key="23">
    <source>
        <dbReference type="EMBL" id="KIL46293.1"/>
    </source>
</evidence>
<evidence type="ECO:0000256" key="12">
    <source>
        <dbReference type="ARBA" id="ARBA00022833"/>
    </source>
</evidence>
<keyword evidence="13" id="KW-0238">DNA-binding</keyword>
<feature type="domain" description="Formamidopyrimidine-DNA glycosylase catalytic" evidence="22">
    <location>
        <begin position="2"/>
        <end position="133"/>
    </location>
</feature>
<dbReference type="Pfam" id="PF01149">
    <property type="entry name" value="Fapy_DNA_glyco"/>
    <property type="match status" value="1"/>
</dbReference>
<dbReference type="RefSeq" id="WP_041060015.1">
    <property type="nucleotide sequence ID" value="NZ_JXRR01000017.1"/>
</dbReference>
<keyword evidence="15" id="KW-0456">Lyase</keyword>
<keyword evidence="10 20" id="KW-0863">Zinc-finger</keyword>
<evidence type="ECO:0000256" key="5">
    <source>
        <dbReference type="ARBA" id="ARBA00012024"/>
    </source>
</evidence>
<dbReference type="PROSITE" id="PS51068">
    <property type="entry name" value="FPG_CAT"/>
    <property type="match status" value="1"/>
</dbReference>
<dbReference type="InterPro" id="IPR015887">
    <property type="entry name" value="DNA_glyclase_Znf_dom_DNA_BS"/>
</dbReference>
<evidence type="ECO:0000256" key="19">
    <source>
        <dbReference type="ARBA" id="ARBA00044632"/>
    </source>
</evidence>
<dbReference type="Pfam" id="PF06827">
    <property type="entry name" value="zf-FPG_IleRS"/>
    <property type="match status" value="1"/>
</dbReference>
<dbReference type="NCBIfam" id="TIGR00577">
    <property type="entry name" value="fpg"/>
    <property type="match status" value="1"/>
</dbReference>
<comment type="subunit">
    <text evidence="4">Monomer.</text>
</comment>
<evidence type="ECO:0000256" key="7">
    <source>
        <dbReference type="ARBA" id="ARBA00016240"/>
    </source>
</evidence>
<dbReference type="PROSITE" id="PS01242">
    <property type="entry name" value="ZF_FPG_1"/>
    <property type="match status" value="1"/>
</dbReference>
<evidence type="ECO:0000259" key="21">
    <source>
        <dbReference type="PROSITE" id="PS51066"/>
    </source>
</evidence>
<keyword evidence="16" id="KW-0511">Multifunctional enzyme</keyword>
<dbReference type="InterPro" id="IPR012319">
    <property type="entry name" value="FPG_cat"/>
</dbReference>
<feature type="domain" description="FPG-type" evidence="21">
    <location>
        <begin position="258"/>
        <end position="290"/>
    </location>
</feature>
<dbReference type="PANTHER" id="PTHR22993:SF9">
    <property type="entry name" value="FORMAMIDOPYRIMIDINE-DNA GLYCOSYLASE"/>
    <property type="match status" value="1"/>
</dbReference>
<dbReference type="SUPFAM" id="SSF57716">
    <property type="entry name" value="Glucocorticoid receptor-like (DNA-binding domain)"/>
    <property type="match status" value="1"/>
</dbReference>
<evidence type="ECO:0000256" key="14">
    <source>
        <dbReference type="ARBA" id="ARBA00023204"/>
    </source>
</evidence>
<comment type="catalytic activity">
    <reaction evidence="19">
        <text>2'-deoxyribonucleotide-(2'-deoxyribose 5'-phosphate)-2'-deoxyribonucleotide-DNA = a 3'-end 2'-deoxyribonucleotide-(2,3-dehydro-2,3-deoxyribose 5'-phosphate)-DNA + a 5'-end 5'-phospho-2'-deoxyribonucleoside-DNA + H(+)</text>
        <dbReference type="Rhea" id="RHEA:66592"/>
        <dbReference type="Rhea" id="RHEA-COMP:13180"/>
        <dbReference type="Rhea" id="RHEA-COMP:16897"/>
        <dbReference type="Rhea" id="RHEA-COMP:17067"/>
        <dbReference type="ChEBI" id="CHEBI:15378"/>
        <dbReference type="ChEBI" id="CHEBI:136412"/>
        <dbReference type="ChEBI" id="CHEBI:157695"/>
        <dbReference type="ChEBI" id="CHEBI:167181"/>
        <dbReference type="EC" id="4.2.99.18"/>
    </reaction>
</comment>
<dbReference type="GO" id="GO:0140078">
    <property type="term" value="F:class I DNA-(apurinic or apyrimidinic site) endonuclease activity"/>
    <property type="evidence" value="ECO:0007669"/>
    <property type="project" value="UniProtKB-EC"/>
</dbReference>
<evidence type="ECO:0000256" key="6">
    <source>
        <dbReference type="ARBA" id="ARBA00012720"/>
    </source>
</evidence>
<dbReference type="InterPro" id="IPR010979">
    <property type="entry name" value="Ribosomal_uS13-like_H2TH"/>
</dbReference>
<evidence type="ECO:0000256" key="9">
    <source>
        <dbReference type="ARBA" id="ARBA00022763"/>
    </source>
</evidence>
<reference evidence="23 24" key="1">
    <citation type="submission" date="2015-01" db="EMBL/GenBank/DDBJ databases">
        <title>Jeotgalibacillus campisalis genome sequencing.</title>
        <authorList>
            <person name="Goh K.M."/>
            <person name="Chan K.-G."/>
            <person name="Yaakop A.S."/>
            <person name="Ee R."/>
            <person name="Gan H.M."/>
            <person name="Chan C.S."/>
        </authorList>
    </citation>
    <scope>NUCLEOTIDE SEQUENCE [LARGE SCALE GENOMIC DNA]</scope>
    <source>
        <strain evidence="23 24">SF-57</strain>
    </source>
</reference>
<comment type="caution">
    <text evidence="23">The sequence shown here is derived from an EMBL/GenBank/DDBJ whole genome shotgun (WGS) entry which is preliminary data.</text>
</comment>
<keyword evidence="14" id="KW-0234">DNA repair</keyword>
<dbReference type="GO" id="GO:0008270">
    <property type="term" value="F:zinc ion binding"/>
    <property type="evidence" value="ECO:0007669"/>
    <property type="project" value="UniProtKB-KW"/>
</dbReference>
<evidence type="ECO:0000256" key="4">
    <source>
        <dbReference type="ARBA" id="ARBA00011245"/>
    </source>
</evidence>
<dbReference type="PATRIC" id="fig|220754.4.peg.2980"/>
<dbReference type="GO" id="GO:0003684">
    <property type="term" value="F:damaged DNA binding"/>
    <property type="evidence" value="ECO:0007669"/>
    <property type="project" value="InterPro"/>
</dbReference>
<keyword evidence="8" id="KW-0479">Metal-binding</keyword>
<comment type="similarity">
    <text evidence="3">Belongs to the FPG family.</text>
</comment>
<dbReference type="PANTHER" id="PTHR22993">
    <property type="entry name" value="FORMAMIDOPYRIMIDINE-DNA GLYCOSYLASE"/>
    <property type="match status" value="1"/>
</dbReference>
<evidence type="ECO:0000256" key="11">
    <source>
        <dbReference type="ARBA" id="ARBA00022801"/>
    </source>
</evidence>
<evidence type="ECO:0000256" key="3">
    <source>
        <dbReference type="ARBA" id="ARBA00009409"/>
    </source>
</evidence>
<dbReference type="Proteomes" id="UP000031972">
    <property type="component" value="Unassembled WGS sequence"/>
</dbReference>
<keyword evidence="11 23" id="KW-0378">Hydrolase</keyword>
<evidence type="ECO:0000256" key="10">
    <source>
        <dbReference type="ARBA" id="ARBA00022771"/>
    </source>
</evidence>
<dbReference type="SUPFAM" id="SSF81624">
    <property type="entry name" value="N-terminal domain of MutM-like DNA repair proteins"/>
    <property type="match status" value="1"/>
</dbReference>
<organism evidence="23 24">
    <name type="scientific">Jeotgalibacillus campisalis</name>
    <dbReference type="NCBI Taxonomy" id="220754"/>
    <lineage>
        <taxon>Bacteria</taxon>
        <taxon>Bacillati</taxon>
        <taxon>Bacillota</taxon>
        <taxon>Bacilli</taxon>
        <taxon>Bacillales</taxon>
        <taxon>Caryophanaceae</taxon>
        <taxon>Jeotgalibacillus</taxon>
    </lineage>
</organism>
<accession>A0A0C2VQK2</accession>
<keyword evidence="24" id="KW-1185">Reference proteome</keyword>
<evidence type="ECO:0000259" key="22">
    <source>
        <dbReference type="PROSITE" id="PS51068"/>
    </source>
</evidence>